<keyword evidence="4 13" id="KW-0808">Transferase</keyword>
<evidence type="ECO:0000256" key="6">
    <source>
        <dbReference type="ARBA" id="ARBA00022777"/>
    </source>
</evidence>
<sequence>MSGQHIEKIDYQSIFESIPGLYLILDRELRIIAVSESYLQATMVTRNKIIGKNIFEVFPDNPDDPQATGVSNLRHSLNTVLKTKKIDTMAIQKYDIRRPQEEGGAFEVRYWSPVNSPVLDGDNNVKYIIHRVEDVTSYVQLKKSGTNQLKIMKELRTRAGEMEVEIYERAQEIQSINKRLKVANRNLATQNEIKTRFFANVSHELRTPLMLILGPLENLLHDKMLPTTCKNKIQLIRENAKILQKHVNDLLDVAKLDAGQMAIVYNQIDIVQLLKHTVALFASVLEKKSIHCECILPSELQIEADGEKIQRVLINLLSNAIKFTPEKGQIRIILYKSKHVCLCIEDSGPGIPRSLQSAIFERFFQIEQSNTRQHGGTGLGLSIVKDFIRLHKGKIKVEDSELGGAKFMVILPLKSRKSKVIKNQYISPISPEDISIALGQTPEIPLLKPSIKAGEEKPLILIVEDNMAMNTFLMEILQNDYRVERAFNGEDGLEKALRLHPSLIVSDVMMPKMDGEQMVHAIRKHVSMLTTPIIILTAKANDDLCVRMLREGAQDYMVKPFSPREFKARVANLLLVKHAEDELERFVYLASHDLKSPLPAMDHLICWIEEDIGNNLSEQSKKYLSTLRKRAHRMSNLLDGLSKYTQATNIDYKCQMVDLPDLVKKITKNMEGANNFQIDLKTPKEKISAPVVPLREVLSILISNSIKHHQKTSGHIQVGAKKEKDKYTFYVADDGPGIDPKYHKKIFELYQRLQSRDILESCGVGLSIAKKIVEAKGGQINVKSALNKGAKFQFTLPLCEGNEYAKE</sequence>
<keyword evidence="7" id="KW-0067">ATP-binding</keyword>
<dbReference type="GO" id="GO:0000155">
    <property type="term" value="F:phosphorelay sensor kinase activity"/>
    <property type="evidence" value="ECO:0007669"/>
    <property type="project" value="InterPro"/>
</dbReference>
<dbReference type="PROSITE" id="PS50110">
    <property type="entry name" value="RESPONSE_REGULATORY"/>
    <property type="match status" value="1"/>
</dbReference>
<dbReference type="PANTHER" id="PTHR43547:SF2">
    <property type="entry name" value="HYBRID SIGNAL TRANSDUCTION HISTIDINE KINASE C"/>
    <property type="match status" value="1"/>
</dbReference>
<evidence type="ECO:0000256" key="1">
    <source>
        <dbReference type="ARBA" id="ARBA00000085"/>
    </source>
</evidence>
<evidence type="ECO:0000313" key="14">
    <source>
        <dbReference type="Proteomes" id="UP000054859"/>
    </source>
</evidence>
<dbReference type="InterPro" id="IPR013656">
    <property type="entry name" value="PAS_4"/>
</dbReference>
<protein>
    <recommendedName>
        <fullName evidence="2">histidine kinase</fullName>
        <ecNumber evidence="2">2.7.13.3</ecNumber>
    </recommendedName>
</protein>
<keyword evidence="5" id="KW-0547">Nucleotide-binding</keyword>
<dbReference type="SMART" id="SM00091">
    <property type="entry name" value="PAS"/>
    <property type="match status" value="1"/>
</dbReference>
<keyword evidence="6 12" id="KW-0418">Kinase</keyword>
<dbReference type="InterPro" id="IPR005467">
    <property type="entry name" value="His_kinase_dom"/>
</dbReference>
<dbReference type="EMBL" id="LR134421">
    <property type="protein sequence ID" value="VEH85249.1"/>
    <property type="molecule type" value="Genomic_DNA"/>
</dbReference>
<dbReference type="RefSeq" id="WP_131739685.1">
    <property type="nucleotide sequence ID" value="NZ_CAAAHS010000004.1"/>
</dbReference>
<dbReference type="Proteomes" id="UP000054859">
    <property type="component" value="Unassembled WGS sequence"/>
</dbReference>
<dbReference type="KEGG" id="ladl:NCTC12735_00875"/>
<evidence type="ECO:0000256" key="5">
    <source>
        <dbReference type="ARBA" id="ARBA00022741"/>
    </source>
</evidence>
<dbReference type="GO" id="GO:0005524">
    <property type="term" value="F:ATP binding"/>
    <property type="evidence" value="ECO:0007669"/>
    <property type="project" value="UniProtKB-KW"/>
</dbReference>
<feature type="modified residue" description="4-aspartylphosphate" evidence="9">
    <location>
        <position position="507"/>
    </location>
</feature>
<dbReference type="InterPro" id="IPR035965">
    <property type="entry name" value="PAS-like_dom_sf"/>
</dbReference>
<dbReference type="Pfam" id="PF08448">
    <property type="entry name" value="PAS_4"/>
    <property type="match status" value="1"/>
</dbReference>
<proteinExistence type="predicted"/>
<dbReference type="STRING" id="45056.Lade_0478"/>
<dbReference type="SUPFAM" id="SSF52172">
    <property type="entry name" value="CheY-like"/>
    <property type="match status" value="1"/>
</dbReference>
<geneLocation type="plasmid" evidence="13 15">
    <name>12</name>
</geneLocation>
<dbReference type="Pfam" id="PF02518">
    <property type="entry name" value="HATPase_c"/>
    <property type="match status" value="2"/>
</dbReference>
<dbReference type="InterPro" id="IPR011006">
    <property type="entry name" value="CheY-like_superfamily"/>
</dbReference>
<dbReference type="PROSITE" id="PS50109">
    <property type="entry name" value="HIS_KIN"/>
    <property type="match status" value="2"/>
</dbReference>
<reference evidence="12 14" key="1">
    <citation type="submission" date="2015-11" db="EMBL/GenBank/DDBJ databases">
        <title>Identification of large and diverse effector repertoires of 38 Legionella species.</title>
        <authorList>
            <person name="Burstein D."/>
            <person name="Amaro F."/>
            <person name="Zusman T."/>
            <person name="Lifshitz Z."/>
            <person name="Cohen O."/>
            <person name="Gilbert J.A."/>
            <person name="Pupko T."/>
            <person name="Shuman H.A."/>
            <person name="Segal G."/>
        </authorList>
    </citation>
    <scope>NUCLEOTIDE SEQUENCE [LARGE SCALE GENOMIC DNA]</scope>
    <source>
        <strain evidence="12 14">1762-AUS-E</strain>
    </source>
</reference>
<evidence type="ECO:0000313" key="13">
    <source>
        <dbReference type="EMBL" id="VEH85249.1"/>
    </source>
</evidence>
<dbReference type="InterPro" id="IPR000014">
    <property type="entry name" value="PAS"/>
</dbReference>
<evidence type="ECO:0000256" key="2">
    <source>
        <dbReference type="ARBA" id="ARBA00012438"/>
    </source>
</evidence>
<dbReference type="InterPro" id="IPR003594">
    <property type="entry name" value="HATPase_dom"/>
</dbReference>
<gene>
    <name evidence="13" type="primary">luxQ</name>
    <name evidence="12" type="ORF">Lade_0478</name>
    <name evidence="13" type="ORF">NCTC12735_00875</name>
</gene>
<organism evidence="12 14">
    <name type="scientific">Legionella adelaidensis</name>
    <dbReference type="NCBI Taxonomy" id="45056"/>
    <lineage>
        <taxon>Bacteria</taxon>
        <taxon>Pseudomonadati</taxon>
        <taxon>Pseudomonadota</taxon>
        <taxon>Gammaproteobacteria</taxon>
        <taxon>Legionellales</taxon>
        <taxon>Legionellaceae</taxon>
        <taxon>Legionella</taxon>
    </lineage>
</organism>
<evidence type="ECO:0000313" key="15">
    <source>
        <dbReference type="Proteomes" id="UP000281170"/>
    </source>
</evidence>
<dbReference type="InterPro" id="IPR036097">
    <property type="entry name" value="HisK_dim/P_sf"/>
</dbReference>
<dbReference type="SMART" id="SM00387">
    <property type="entry name" value="HATPase_c"/>
    <property type="match status" value="2"/>
</dbReference>
<evidence type="ECO:0000313" key="12">
    <source>
        <dbReference type="EMBL" id="KTC65820.1"/>
    </source>
</evidence>
<keyword evidence="13" id="KW-0614">Plasmid</keyword>
<keyword evidence="8" id="KW-0902">Two-component regulatory system</keyword>
<dbReference type="InterPro" id="IPR001789">
    <property type="entry name" value="Sig_transdc_resp-reg_receiver"/>
</dbReference>
<dbReference type="SUPFAM" id="SSF55785">
    <property type="entry name" value="PYP-like sensor domain (PAS domain)"/>
    <property type="match status" value="1"/>
</dbReference>
<dbReference type="Pfam" id="PF00512">
    <property type="entry name" value="HisKA"/>
    <property type="match status" value="1"/>
</dbReference>
<name>A0A0W0R460_9GAMM</name>
<evidence type="ECO:0000256" key="9">
    <source>
        <dbReference type="PROSITE-ProRule" id="PRU00169"/>
    </source>
</evidence>
<evidence type="ECO:0000256" key="8">
    <source>
        <dbReference type="ARBA" id="ARBA00023012"/>
    </source>
</evidence>
<evidence type="ECO:0000256" key="7">
    <source>
        <dbReference type="ARBA" id="ARBA00022840"/>
    </source>
</evidence>
<evidence type="ECO:0000259" key="10">
    <source>
        <dbReference type="PROSITE" id="PS50109"/>
    </source>
</evidence>
<feature type="domain" description="Histidine kinase" evidence="10">
    <location>
        <begin position="589"/>
        <end position="800"/>
    </location>
</feature>
<dbReference type="Gene3D" id="3.40.50.2300">
    <property type="match status" value="1"/>
</dbReference>
<dbReference type="AlphaFoldDB" id="A0A0W0R460"/>
<dbReference type="Gene3D" id="3.30.565.10">
    <property type="entry name" value="Histidine kinase-like ATPase, C-terminal domain"/>
    <property type="match status" value="2"/>
</dbReference>
<dbReference type="Gene3D" id="3.30.450.20">
    <property type="entry name" value="PAS domain"/>
    <property type="match status" value="1"/>
</dbReference>
<keyword evidence="14" id="KW-1185">Reference proteome</keyword>
<dbReference type="FunFam" id="3.30.565.10:FF:000037">
    <property type="entry name" value="Hybrid sensor histidine kinase/response regulator"/>
    <property type="match status" value="1"/>
</dbReference>
<dbReference type="Proteomes" id="UP000281170">
    <property type="component" value="Plasmid 12"/>
</dbReference>
<evidence type="ECO:0000256" key="3">
    <source>
        <dbReference type="ARBA" id="ARBA00022553"/>
    </source>
</evidence>
<dbReference type="CDD" id="cd00130">
    <property type="entry name" value="PAS"/>
    <property type="match status" value="1"/>
</dbReference>
<feature type="domain" description="Histidine kinase" evidence="10">
    <location>
        <begin position="200"/>
        <end position="415"/>
    </location>
</feature>
<dbReference type="InterPro" id="IPR004358">
    <property type="entry name" value="Sig_transdc_His_kin-like_C"/>
</dbReference>
<evidence type="ECO:0000259" key="11">
    <source>
        <dbReference type="PROSITE" id="PS50110"/>
    </source>
</evidence>
<dbReference type="SMART" id="SM00388">
    <property type="entry name" value="HisKA"/>
    <property type="match status" value="2"/>
</dbReference>
<dbReference type="InterPro" id="IPR003661">
    <property type="entry name" value="HisK_dim/P_dom"/>
</dbReference>
<dbReference type="SUPFAM" id="SSF47384">
    <property type="entry name" value="Homodimeric domain of signal transducing histidine kinase"/>
    <property type="match status" value="2"/>
</dbReference>
<evidence type="ECO:0000256" key="4">
    <source>
        <dbReference type="ARBA" id="ARBA00022679"/>
    </source>
</evidence>
<reference evidence="13 15" key="2">
    <citation type="submission" date="2018-12" db="EMBL/GenBank/DDBJ databases">
        <authorList>
            <consortium name="Pathogen Informatics"/>
        </authorList>
    </citation>
    <scope>NUCLEOTIDE SEQUENCE [LARGE SCALE GENOMIC DNA]</scope>
    <source>
        <strain evidence="13 15">NCTC12735</strain>
        <plasmid evidence="15">12</plasmid>
    </source>
</reference>
<dbReference type="CDD" id="cd00082">
    <property type="entry name" value="HisKA"/>
    <property type="match status" value="2"/>
</dbReference>
<dbReference type="CDD" id="cd17574">
    <property type="entry name" value="REC_OmpR"/>
    <property type="match status" value="1"/>
</dbReference>
<dbReference type="PRINTS" id="PR00344">
    <property type="entry name" value="BCTRLSENSOR"/>
</dbReference>
<keyword evidence="3 9" id="KW-0597">Phosphoprotein</keyword>
<dbReference type="EMBL" id="LNKA01000001">
    <property type="protein sequence ID" value="KTC65820.1"/>
    <property type="molecule type" value="Genomic_DNA"/>
</dbReference>
<dbReference type="InterPro" id="IPR036890">
    <property type="entry name" value="HATPase_C_sf"/>
</dbReference>
<accession>A0A0W0R460</accession>
<dbReference type="PATRIC" id="fig|45056.6.peg.497"/>
<dbReference type="SMART" id="SM00448">
    <property type="entry name" value="REC"/>
    <property type="match status" value="1"/>
</dbReference>
<comment type="catalytic activity">
    <reaction evidence="1">
        <text>ATP + protein L-histidine = ADP + protein N-phospho-L-histidine.</text>
        <dbReference type="EC" id="2.7.13.3"/>
    </reaction>
</comment>
<dbReference type="PANTHER" id="PTHR43547">
    <property type="entry name" value="TWO-COMPONENT HISTIDINE KINASE"/>
    <property type="match status" value="1"/>
</dbReference>
<dbReference type="Gene3D" id="1.10.287.130">
    <property type="match status" value="2"/>
</dbReference>
<dbReference type="Pfam" id="PF00072">
    <property type="entry name" value="Response_reg"/>
    <property type="match status" value="1"/>
</dbReference>
<dbReference type="OrthoDB" id="9768069at2"/>
<dbReference type="EC" id="2.7.13.3" evidence="2"/>
<dbReference type="SUPFAM" id="SSF55874">
    <property type="entry name" value="ATPase domain of HSP90 chaperone/DNA topoisomerase II/histidine kinase"/>
    <property type="match status" value="2"/>
</dbReference>
<feature type="domain" description="Response regulatory" evidence="11">
    <location>
        <begin position="459"/>
        <end position="574"/>
    </location>
</feature>